<dbReference type="PANTHER" id="PTHR33798">
    <property type="entry name" value="FLAVOPROTEIN OXYGENASE"/>
    <property type="match status" value="1"/>
</dbReference>
<dbReference type="EC" id="1.5.1.-" evidence="6"/>
<sequence length="209" mass="22325">MTDDESSAGHETEALEIDVEENDGSLYRILSSAVVPRPIAWVSTRSEDGVDNLAPYSFFTVASVEPPVLLFAPVDSAEGLKDTPRNARDTGEFVVNLVTEDLAAAMNETSATLPAGESEFDHADLERADSTAVDPPRVAGSNVAFECTLHDLVDVGGSTLVLGEVRHVHLEESVTTDGKIDVGEIDAVGRLAGSRYARTADRFSLERPP</sequence>
<dbReference type="RefSeq" id="WP_273738613.1">
    <property type="nucleotide sequence ID" value="NZ_JAQIVI010000158.1"/>
</dbReference>
<keyword evidence="2" id="KW-0285">Flavoprotein</keyword>
<dbReference type="InterPro" id="IPR002563">
    <property type="entry name" value="Flavin_Rdtase-like_dom"/>
</dbReference>
<comment type="cofactor">
    <cofactor evidence="1">
        <name>FMN</name>
        <dbReference type="ChEBI" id="CHEBI:58210"/>
    </cofactor>
</comment>
<dbReference type="EMBL" id="JBHSWV010000158">
    <property type="protein sequence ID" value="MFC6765590.1"/>
    <property type="molecule type" value="Genomic_DNA"/>
</dbReference>
<organism evidence="6 7">
    <name type="scientific">Natrinema soli</name>
    <dbReference type="NCBI Taxonomy" id="1930624"/>
    <lineage>
        <taxon>Archaea</taxon>
        <taxon>Methanobacteriati</taxon>
        <taxon>Methanobacteriota</taxon>
        <taxon>Stenosarchaea group</taxon>
        <taxon>Halobacteria</taxon>
        <taxon>Halobacteriales</taxon>
        <taxon>Natrialbaceae</taxon>
        <taxon>Natrinema</taxon>
    </lineage>
</organism>
<dbReference type="Gene3D" id="2.30.110.10">
    <property type="entry name" value="Electron Transport, Fmn-binding Protein, Chain A"/>
    <property type="match status" value="1"/>
</dbReference>
<dbReference type="AlphaFoldDB" id="A0ABD5SM52"/>
<evidence type="ECO:0000259" key="5">
    <source>
        <dbReference type="SMART" id="SM00903"/>
    </source>
</evidence>
<evidence type="ECO:0000256" key="1">
    <source>
        <dbReference type="ARBA" id="ARBA00001917"/>
    </source>
</evidence>
<accession>A0ABD5SM52</accession>
<dbReference type="PANTHER" id="PTHR33798:SF5">
    <property type="entry name" value="FLAVIN REDUCTASE LIKE DOMAIN-CONTAINING PROTEIN"/>
    <property type="match status" value="1"/>
</dbReference>
<comment type="similarity">
    <text evidence="4">Belongs to the flavoredoxin family.</text>
</comment>
<proteinExistence type="inferred from homology"/>
<dbReference type="GO" id="GO:0016491">
    <property type="term" value="F:oxidoreductase activity"/>
    <property type="evidence" value="ECO:0007669"/>
    <property type="project" value="UniProtKB-KW"/>
</dbReference>
<dbReference type="InterPro" id="IPR012349">
    <property type="entry name" value="Split_barrel_FMN-bd"/>
</dbReference>
<keyword evidence="3" id="KW-0288">FMN</keyword>
<dbReference type="SUPFAM" id="SSF50475">
    <property type="entry name" value="FMN-binding split barrel"/>
    <property type="match status" value="1"/>
</dbReference>
<evidence type="ECO:0000256" key="4">
    <source>
        <dbReference type="ARBA" id="ARBA00038054"/>
    </source>
</evidence>
<reference evidence="6 7" key="1">
    <citation type="journal article" date="2019" name="Int. J. Syst. Evol. Microbiol.">
        <title>The Global Catalogue of Microorganisms (GCM) 10K type strain sequencing project: providing services to taxonomists for standard genome sequencing and annotation.</title>
        <authorList>
            <consortium name="The Broad Institute Genomics Platform"/>
            <consortium name="The Broad Institute Genome Sequencing Center for Infectious Disease"/>
            <person name="Wu L."/>
            <person name="Ma J."/>
        </authorList>
    </citation>
    <scope>NUCLEOTIDE SEQUENCE [LARGE SCALE GENOMIC DNA]</scope>
    <source>
        <strain evidence="6 7">LMG 29247</strain>
    </source>
</reference>
<dbReference type="Proteomes" id="UP001596383">
    <property type="component" value="Unassembled WGS sequence"/>
</dbReference>
<evidence type="ECO:0000256" key="3">
    <source>
        <dbReference type="ARBA" id="ARBA00022643"/>
    </source>
</evidence>
<evidence type="ECO:0000313" key="6">
    <source>
        <dbReference type="EMBL" id="MFC6765590.1"/>
    </source>
</evidence>
<dbReference type="Pfam" id="PF01613">
    <property type="entry name" value="Flavin_Reduct"/>
    <property type="match status" value="1"/>
</dbReference>
<keyword evidence="7" id="KW-1185">Reference proteome</keyword>
<comment type="caution">
    <text evidence="6">The sequence shown here is derived from an EMBL/GenBank/DDBJ whole genome shotgun (WGS) entry which is preliminary data.</text>
</comment>
<evidence type="ECO:0000313" key="7">
    <source>
        <dbReference type="Proteomes" id="UP001596383"/>
    </source>
</evidence>
<gene>
    <name evidence="6" type="ORF">ACFQE6_11500</name>
</gene>
<evidence type="ECO:0000256" key="2">
    <source>
        <dbReference type="ARBA" id="ARBA00022630"/>
    </source>
</evidence>
<dbReference type="SMART" id="SM00903">
    <property type="entry name" value="Flavin_Reduct"/>
    <property type="match status" value="1"/>
</dbReference>
<name>A0ABD5SM52_9EURY</name>
<feature type="domain" description="Flavin reductase like" evidence="5">
    <location>
        <begin position="32"/>
        <end position="183"/>
    </location>
</feature>
<protein>
    <submittedName>
        <fullName evidence="6">Flavin reductase family protein</fullName>
        <ecNumber evidence="6">1.5.1.-</ecNumber>
    </submittedName>
</protein>
<keyword evidence="6" id="KW-0560">Oxidoreductase</keyword>